<evidence type="ECO:0000313" key="3">
    <source>
        <dbReference type="Proteomes" id="UP001162836"/>
    </source>
</evidence>
<keyword evidence="3" id="KW-1185">Reference proteome</keyword>
<feature type="domain" description="MIP18 family-like" evidence="1">
    <location>
        <begin position="4"/>
        <end position="76"/>
    </location>
</feature>
<proteinExistence type="predicted"/>
<name>A0ABS8QIV2_9BACI</name>
<dbReference type="InterPro" id="IPR052339">
    <property type="entry name" value="Fe-S_Maturation_MIP18"/>
</dbReference>
<dbReference type="Pfam" id="PF01883">
    <property type="entry name" value="FeS_assembly_P"/>
    <property type="match status" value="1"/>
</dbReference>
<dbReference type="Proteomes" id="UP001162836">
    <property type="component" value="Unassembled WGS sequence"/>
</dbReference>
<accession>A0ABS8QIV2</accession>
<sequence>MCLEDKILEALKSVYDPELSINVVDLGLIYQINISDEKDVTINMTLTTPGCPLHNSITSGVRHCVEAIEEVRNVKVNLVWQPAWSPDKMTDEGRRALNR</sequence>
<comment type="caution">
    <text evidence="2">The sequence shown here is derived from an EMBL/GenBank/DDBJ whole genome shotgun (WGS) entry which is preliminary data.</text>
</comment>
<dbReference type="InterPro" id="IPR002744">
    <property type="entry name" value="MIP18-like"/>
</dbReference>
<reference evidence="2 3" key="1">
    <citation type="journal article" date="2023" name="Antonie Van Leeuwenhoek">
        <title>Unveiling the genomic potential of a novel thermostable glycoside hydrolases producing Neobacillus sedimentimangrovi UE25.</title>
        <authorList>
            <person name="Ejaz U."/>
            <person name="Saleem F."/>
            <person name="Rashid R."/>
            <person name="Hasan K.A."/>
            <person name="Syed M.N."/>
            <person name="Sohail M."/>
        </authorList>
    </citation>
    <scope>NUCLEOTIDE SEQUENCE [LARGE SCALE GENOMIC DNA]</scope>
    <source>
        <strain evidence="2 3">UE25</strain>
    </source>
</reference>
<dbReference type="PANTHER" id="PTHR42831:SF1">
    <property type="entry name" value="FE-S PROTEIN MATURATION AUXILIARY FACTOR YITW"/>
    <property type="match status" value="1"/>
</dbReference>
<dbReference type="EMBL" id="JAJODE010000023">
    <property type="protein sequence ID" value="MCD4839115.1"/>
    <property type="molecule type" value="Genomic_DNA"/>
</dbReference>
<gene>
    <name evidence="2" type="ORF">LRS37_09545</name>
</gene>
<evidence type="ECO:0000259" key="1">
    <source>
        <dbReference type="Pfam" id="PF01883"/>
    </source>
</evidence>
<organism evidence="2 3">
    <name type="scientific">Neobacillus sedimentimangrovi</name>
    <dbReference type="NCBI Taxonomy" id="2699460"/>
    <lineage>
        <taxon>Bacteria</taxon>
        <taxon>Bacillati</taxon>
        <taxon>Bacillota</taxon>
        <taxon>Bacilli</taxon>
        <taxon>Bacillales</taxon>
        <taxon>Bacillaceae</taxon>
        <taxon>Neobacillus</taxon>
    </lineage>
</organism>
<dbReference type="RefSeq" id="WP_038535783.1">
    <property type="nucleotide sequence ID" value="NZ_JAAFZF010000023.1"/>
</dbReference>
<dbReference type="PANTHER" id="PTHR42831">
    <property type="entry name" value="FE-S PROTEIN MATURATION AUXILIARY FACTOR YITW"/>
    <property type="match status" value="1"/>
</dbReference>
<dbReference type="InterPro" id="IPR034904">
    <property type="entry name" value="FSCA_dom_sf"/>
</dbReference>
<protein>
    <submittedName>
        <fullName evidence="2">Metal-sulfur cluster assembly factor</fullName>
    </submittedName>
</protein>
<dbReference type="SUPFAM" id="SSF117916">
    <property type="entry name" value="Fe-S cluster assembly (FSCA) domain-like"/>
    <property type="match status" value="1"/>
</dbReference>
<evidence type="ECO:0000313" key="2">
    <source>
        <dbReference type="EMBL" id="MCD4839115.1"/>
    </source>
</evidence>
<dbReference type="Gene3D" id="3.30.300.130">
    <property type="entry name" value="Fe-S cluster assembly (FSCA)"/>
    <property type="match status" value="1"/>
</dbReference>